<dbReference type="EMBL" id="JAGMWN010000002">
    <property type="protein sequence ID" value="MBP5856399.1"/>
    <property type="molecule type" value="Genomic_DNA"/>
</dbReference>
<gene>
    <name evidence="3" type="ORF">KAJ83_05230</name>
</gene>
<sequence length="297" mass="30996">MNDGGNRTRIGVSNQNQKRGRRNNNNNNNGGGGRRGGGNPARQNYDSNGPGVRIRGNATQIQDKYLQLARDAQGSGDRVLAENMLQHAEHYYRILNADSGDRGGRSNQHQGQPQMPNAAELTQRGDQDDDAGNRRDDADGSRREQASGRDQGTDGRDDGDTAEGDGGGRPARAQRGRGRGRPRREASDEGAGESGPVAKSGTDATNEDGTGAGGDSPKQEAADATDTGGTDAGGTEAGATEAAAAESAPPKRGRGRPRKNPDAPPRRRRTPSRDAADNAADSEEPDDAGVRAILGAD</sequence>
<feature type="domain" description="DUF4167" evidence="2">
    <location>
        <begin position="22"/>
        <end position="97"/>
    </location>
</feature>
<evidence type="ECO:0000313" key="3">
    <source>
        <dbReference type="EMBL" id="MBP5856399.1"/>
    </source>
</evidence>
<evidence type="ECO:0000259" key="2">
    <source>
        <dbReference type="Pfam" id="PF13763"/>
    </source>
</evidence>
<feature type="compositionally biased region" description="Basic and acidic residues" evidence="1">
    <location>
        <begin position="259"/>
        <end position="276"/>
    </location>
</feature>
<dbReference type="GO" id="GO:0006355">
    <property type="term" value="P:regulation of DNA-templated transcription"/>
    <property type="evidence" value="ECO:0007669"/>
    <property type="project" value="InterPro"/>
</dbReference>
<evidence type="ECO:0000256" key="1">
    <source>
        <dbReference type="SAM" id="MobiDB-lite"/>
    </source>
</evidence>
<dbReference type="AlphaFoldDB" id="A0A8J7V333"/>
<dbReference type="InterPro" id="IPR000637">
    <property type="entry name" value="HMGI/Y_DNA-bd_CS"/>
</dbReference>
<reference evidence="3" key="1">
    <citation type="submission" date="2021-04" db="EMBL/GenBank/DDBJ databases">
        <authorList>
            <person name="Zhang D.-C."/>
        </authorList>
    </citation>
    <scope>NUCLEOTIDE SEQUENCE</scope>
    <source>
        <strain evidence="3">CGMCC 1.15697</strain>
    </source>
</reference>
<feature type="compositionally biased region" description="Polar residues" evidence="1">
    <location>
        <begin position="105"/>
        <end position="115"/>
    </location>
</feature>
<dbReference type="GO" id="GO:0003677">
    <property type="term" value="F:DNA binding"/>
    <property type="evidence" value="ECO:0007669"/>
    <property type="project" value="InterPro"/>
</dbReference>
<comment type="caution">
    <text evidence="3">The sequence shown here is derived from an EMBL/GenBank/DDBJ whole genome shotgun (WGS) entry which is preliminary data.</text>
</comment>
<dbReference type="InterPro" id="IPR025430">
    <property type="entry name" value="DUF4167"/>
</dbReference>
<dbReference type="SMART" id="SM00384">
    <property type="entry name" value="AT_hook"/>
    <property type="match status" value="2"/>
</dbReference>
<name>A0A8J7V333_9PROT</name>
<protein>
    <submittedName>
        <fullName evidence="3">DUF4167 domain-containing protein</fullName>
    </submittedName>
</protein>
<keyword evidence="4" id="KW-1185">Reference proteome</keyword>
<feature type="region of interest" description="Disordered" evidence="1">
    <location>
        <begin position="97"/>
        <end position="297"/>
    </location>
</feature>
<dbReference type="PRINTS" id="PR00929">
    <property type="entry name" value="ATHOOK"/>
</dbReference>
<dbReference type="Proteomes" id="UP000672602">
    <property type="component" value="Unassembled WGS sequence"/>
</dbReference>
<accession>A0A8J7V333</accession>
<feature type="compositionally biased region" description="Basic and acidic residues" evidence="1">
    <location>
        <begin position="123"/>
        <end position="159"/>
    </location>
</feature>
<dbReference type="Pfam" id="PF13763">
    <property type="entry name" value="DUF4167"/>
    <property type="match status" value="1"/>
</dbReference>
<feature type="region of interest" description="Disordered" evidence="1">
    <location>
        <begin position="1"/>
        <end position="55"/>
    </location>
</feature>
<feature type="compositionally biased region" description="Basic residues" evidence="1">
    <location>
        <begin position="172"/>
        <end position="182"/>
    </location>
</feature>
<dbReference type="InterPro" id="IPR017956">
    <property type="entry name" value="AT_hook_DNA-bd_motif"/>
</dbReference>
<proteinExistence type="predicted"/>
<organism evidence="3 4">
    <name type="scientific">Marivibrio halodurans</name>
    <dbReference type="NCBI Taxonomy" id="2039722"/>
    <lineage>
        <taxon>Bacteria</taxon>
        <taxon>Pseudomonadati</taxon>
        <taxon>Pseudomonadota</taxon>
        <taxon>Alphaproteobacteria</taxon>
        <taxon>Rhodospirillales</taxon>
        <taxon>Rhodospirillaceae</taxon>
        <taxon>Marivibrio</taxon>
    </lineage>
</organism>
<feature type="compositionally biased region" description="Gly residues" evidence="1">
    <location>
        <begin position="29"/>
        <end position="39"/>
    </location>
</feature>
<dbReference type="PROSITE" id="PS00354">
    <property type="entry name" value="HMGI_Y"/>
    <property type="match status" value="1"/>
</dbReference>
<evidence type="ECO:0000313" key="4">
    <source>
        <dbReference type="Proteomes" id="UP000672602"/>
    </source>
</evidence>
<feature type="compositionally biased region" description="Low complexity" evidence="1">
    <location>
        <begin position="237"/>
        <end position="246"/>
    </location>
</feature>